<keyword evidence="2" id="KW-1185">Reference proteome</keyword>
<evidence type="ECO:0000313" key="1">
    <source>
        <dbReference type="EMBL" id="MBS3648842.1"/>
    </source>
</evidence>
<reference evidence="1" key="1">
    <citation type="submission" date="2021-04" db="EMBL/GenBank/DDBJ databases">
        <title>Pseudaminobacter soli sp. nov., isolated from paddy soil contaminated by heavy metals.</title>
        <authorList>
            <person name="Zhang K."/>
        </authorList>
    </citation>
    <scope>NUCLEOTIDE SEQUENCE</scope>
    <source>
        <strain evidence="1">19-2017</strain>
    </source>
</reference>
<sequence>MSTHPVDRVLDGWFGESVEDAEEGLRRLKFLYQPLRDMFDKKRPEQPVKYEFRVEMRRLPLDLLAEALTKDSAAGWQTVSVTTDWTGKSLVSVVTQQRRAG</sequence>
<protein>
    <submittedName>
        <fullName evidence="1">Uncharacterized protein</fullName>
    </submittedName>
</protein>
<gene>
    <name evidence="1" type="ORF">KEU06_09510</name>
</gene>
<dbReference type="Proteomes" id="UP000680348">
    <property type="component" value="Unassembled WGS sequence"/>
</dbReference>
<name>A0A942I206_9HYPH</name>
<organism evidence="1 2">
    <name type="scientific">Pseudaminobacter soli</name>
    <name type="common">ex Zhang et al. 2022</name>
    <dbReference type="NCBI Taxonomy" id="2831468"/>
    <lineage>
        <taxon>Bacteria</taxon>
        <taxon>Pseudomonadati</taxon>
        <taxon>Pseudomonadota</taxon>
        <taxon>Alphaproteobacteria</taxon>
        <taxon>Hyphomicrobiales</taxon>
        <taxon>Phyllobacteriaceae</taxon>
        <taxon>Pseudaminobacter</taxon>
    </lineage>
</organism>
<dbReference type="AlphaFoldDB" id="A0A942I206"/>
<evidence type="ECO:0000313" key="2">
    <source>
        <dbReference type="Proteomes" id="UP000680348"/>
    </source>
</evidence>
<dbReference type="RefSeq" id="WP_188254404.1">
    <property type="nucleotide sequence ID" value="NZ_JABVCF010000004.1"/>
</dbReference>
<comment type="caution">
    <text evidence="1">The sequence shown here is derived from an EMBL/GenBank/DDBJ whole genome shotgun (WGS) entry which is preliminary data.</text>
</comment>
<dbReference type="EMBL" id="JAGWCR010000004">
    <property type="protein sequence ID" value="MBS3648842.1"/>
    <property type="molecule type" value="Genomic_DNA"/>
</dbReference>
<accession>A0A942I206</accession>
<proteinExistence type="predicted"/>